<evidence type="ECO:0000256" key="1">
    <source>
        <dbReference type="ARBA" id="ARBA00004123"/>
    </source>
</evidence>
<protein>
    <recommendedName>
        <fullName evidence="4">Rad21/Rec8-like protein N-terminal domain-containing protein</fullName>
    </recommendedName>
</protein>
<comment type="caution">
    <text evidence="5">The sequence shown here is derived from an EMBL/GenBank/DDBJ whole genome shotgun (WGS) entry which is preliminary data.</text>
</comment>
<evidence type="ECO:0000313" key="6">
    <source>
        <dbReference type="Proteomes" id="UP001153954"/>
    </source>
</evidence>
<evidence type="ECO:0000313" key="5">
    <source>
        <dbReference type="EMBL" id="CAH2108521.1"/>
    </source>
</evidence>
<evidence type="ECO:0000256" key="3">
    <source>
        <dbReference type="SAM" id="MobiDB-lite"/>
    </source>
</evidence>
<dbReference type="GO" id="GO:0051177">
    <property type="term" value="P:meiotic sister chromatid cohesion"/>
    <property type="evidence" value="ECO:0007669"/>
    <property type="project" value="TreeGrafter"/>
</dbReference>
<dbReference type="GO" id="GO:0005634">
    <property type="term" value="C:nucleus"/>
    <property type="evidence" value="ECO:0007669"/>
    <property type="project" value="UniProtKB-SubCell"/>
</dbReference>
<comment type="subcellular location">
    <subcellularLocation>
        <location evidence="1">Nucleus</location>
    </subcellularLocation>
</comment>
<feature type="compositionally biased region" description="Basic and acidic residues" evidence="3">
    <location>
        <begin position="574"/>
        <end position="585"/>
    </location>
</feature>
<dbReference type="InterPro" id="IPR039781">
    <property type="entry name" value="Rad21/Rec8-like"/>
</dbReference>
<keyword evidence="6" id="KW-1185">Reference proteome</keyword>
<feature type="region of interest" description="Disordered" evidence="3">
    <location>
        <begin position="238"/>
        <end position="272"/>
    </location>
</feature>
<evidence type="ECO:0000259" key="4">
    <source>
        <dbReference type="Pfam" id="PF04825"/>
    </source>
</evidence>
<dbReference type="PANTHER" id="PTHR12585:SF27">
    <property type="entry name" value="MEIOTIC RECOMBINATION PROTEIN REC8 HOMOLOG"/>
    <property type="match status" value="1"/>
</dbReference>
<feature type="domain" description="Rad21/Rec8-like protein N-terminal" evidence="4">
    <location>
        <begin position="1"/>
        <end position="103"/>
    </location>
</feature>
<dbReference type="Proteomes" id="UP001153954">
    <property type="component" value="Unassembled WGS sequence"/>
</dbReference>
<feature type="region of interest" description="Disordered" evidence="3">
    <location>
        <begin position="189"/>
        <end position="216"/>
    </location>
</feature>
<dbReference type="EMBL" id="CAKOGL010000031">
    <property type="protein sequence ID" value="CAH2108521.1"/>
    <property type="molecule type" value="Genomic_DNA"/>
</dbReference>
<dbReference type="InterPro" id="IPR006910">
    <property type="entry name" value="Rad21_Rec8_N"/>
</dbReference>
<dbReference type="PANTHER" id="PTHR12585">
    <property type="entry name" value="SCC1 / RAD21 FAMILY MEMBER"/>
    <property type="match status" value="1"/>
</dbReference>
<dbReference type="GO" id="GO:0003682">
    <property type="term" value="F:chromatin binding"/>
    <property type="evidence" value="ECO:0007669"/>
    <property type="project" value="TreeGrafter"/>
</dbReference>
<organism evidence="5 6">
    <name type="scientific">Euphydryas editha</name>
    <name type="common">Edith's checkerspot</name>
    <dbReference type="NCBI Taxonomy" id="104508"/>
    <lineage>
        <taxon>Eukaryota</taxon>
        <taxon>Metazoa</taxon>
        <taxon>Ecdysozoa</taxon>
        <taxon>Arthropoda</taxon>
        <taxon>Hexapoda</taxon>
        <taxon>Insecta</taxon>
        <taxon>Pterygota</taxon>
        <taxon>Neoptera</taxon>
        <taxon>Endopterygota</taxon>
        <taxon>Lepidoptera</taxon>
        <taxon>Glossata</taxon>
        <taxon>Ditrysia</taxon>
        <taxon>Papilionoidea</taxon>
        <taxon>Nymphalidae</taxon>
        <taxon>Nymphalinae</taxon>
        <taxon>Euphydryas</taxon>
    </lineage>
</organism>
<feature type="region of interest" description="Disordered" evidence="3">
    <location>
        <begin position="554"/>
        <end position="585"/>
    </location>
</feature>
<evidence type="ECO:0000256" key="2">
    <source>
        <dbReference type="ARBA" id="ARBA00023242"/>
    </source>
</evidence>
<dbReference type="Pfam" id="PF04825">
    <property type="entry name" value="Rad21_Rec8_N"/>
    <property type="match status" value="1"/>
</dbReference>
<accession>A0AAU9V933</accession>
<proteinExistence type="predicted"/>
<gene>
    <name evidence="5" type="ORF">EEDITHA_LOCUS22450</name>
</gene>
<dbReference type="AlphaFoldDB" id="A0AAU9V933"/>
<dbReference type="GO" id="GO:0006302">
    <property type="term" value="P:double-strand break repair"/>
    <property type="evidence" value="ECO:0007669"/>
    <property type="project" value="TreeGrafter"/>
</dbReference>
<name>A0AAU9V933_EUPED</name>
<sequence>MFYPVESLKRGGKFYLCWVADSWPLRFATITHRQLWSQDIRKICDDLLEVMLSESGRTKNRFSLRLSSQLMRGLVRLYQRKVTVFFGDLCMINATVMKTTHKNITHETTIRQELPRLVFEELGDDDKIEERIKNSGNTVAHVQDITMKEPTLPENRMLLDDNFGEIHPDRSVQMLVDRSLETMLAADASGAHRSALELPDASAERSRERPAGGARMERMADLDVSVFSKSVGEGLIPGTDFDKEIPEIPEIPPPDLHAPTENQKEQSSVVDKTVSKDYDTIENAKEKSPEEIVLEELEEPQLKKRKLKSKLIIDKKTELSSNYMRSRIANINVELRCEDSLNDIIKIYPTDNILFNRMAHCGSAIGSNLGYKLANMFARNLGIGHRQPVDDVEEVIGRQTRQSHMRSILEKIDEETEPTEKIVEPRHHEIQDISKEIDISNINIVQHELQVAPGQEVMDISDLPTQRVLRMSQAENNNEPPPKRQRRGGYVSYRLSQQLALEMSNIESNKENIIDFEKRQKDAERLTAMLVEAGLADIQEQERPTETEAYQVTITQKSRKNGSDTSETPLGSLDRTKVSLGDSEKTTDSKRFIREEWGTQGTMYKIYKCIKRGVKPLDLHYLINRGPTIAGHQRIIAALCFTSILKLKQHGFISITKDSNTNEIRDIALGSKIITSKRQHY</sequence>
<reference evidence="5" key="1">
    <citation type="submission" date="2022-03" db="EMBL/GenBank/DDBJ databases">
        <authorList>
            <person name="Tunstrom K."/>
        </authorList>
    </citation>
    <scope>NUCLEOTIDE SEQUENCE</scope>
</reference>
<dbReference type="GO" id="GO:0030893">
    <property type="term" value="C:meiotic cohesin complex"/>
    <property type="evidence" value="ECO:0007669"/>
    <property type="project" value="TreeGrafter"/>
</dbReference>
<keyword evidence="2" id="KW-0539">Nucleus</keyword>
<feature type="compositionally biased region" description="Basic and acidic residues" evidence="3">
    <location>
        <begin position="202"/>
        <end position="216"/>
    </location>
</feature>